<comment type="similarity">
    <text evidence="2">Belongs to the methyl-accepting chemotaxis (MCP) protein family.</text>
</comment>
<dbReference type="PANTHER" id="PTHR43531:SF14">
    <property type="entry name" value="METHYL-ACCEPTING CHEMOTAXIS PROTEIN I-RELATED"/>
    <property type="match status" value="1"/>
</dbReference>
<proteinExistence type="inferred from homology"/>
<dbReference type="Pfam" id="PF12729">
    <property type="entry name" value="4HB_MCP_1"/>
    <property type="match status" value="1"/>
</dbReference>
<dbReference type="CDD" id="cd19411">
    <property type="entry name" value="MCP2201-like_sensor"/>
    <property type="match status" value="1"/>
</dbReference>
<evidence type="ECO:0000259" key="6">
    <source>
        <dbReference type="PROSITE" id="PS50111"/>
    </source>
</evidence>
<keyword evidence="5" id="KW-0472">Membrane</keyword>
<keyword evidence="8" id="KW-1185">Reference proteome</keyword>
<dbReference type="InterPro" id="IPR004090">
    <property type="entry name" value="Chemotax_Me-accpt_rcpt"/>
</dbReference>
<dbReference type="InterPro" id="IPR047347">
    <property type="entry name" value="YvaQ-like_sensor"/>
</dbReference>
<keyword evidence="3" id="KW-0807">Transducer</keyword>
<evidence type="ECO:0000256" key="2">
    <source>
        <dbReference type="ARBA" id="ARBA00029447"/>
    </source>
</evidence>
<dbReference type="InterPro" id="IPR051310">
    <property type="entry name" value="MCP_chemotaxis"/>
</dbReference>
<evidence type="ECO:0000256" key="1">
    <source>
        <dbReference type="ARBA" id="ARBA00022481"/>
    </source>
</evidence>
<dbReference type="EMBL" id="JAQQDH010000004">
    <property type="protein sequence ID" value="MFM0444870.1"/>
    <property type="molecule type" value="Genomic_DNA"/>
</dbReference>
<dbReference type="SUPFAM" id="SSF58104">
    <property type="entry name" value="Methyl-accepting chemotaxis protein (MCP) signaling domain"/>
    <property type="match status" value="1"/>
</dbReference>
<keyword evidence="5" id="KW-1133">Transmembrane helix</keyword>
<feature type="transmembrane region" description="Helical" evidence="5">
    <location>
        <begin position="12"/>
        <end position="32"/>
    </location>
</feature>
<evidence type="ECO:0000256" key="5">
    <source>
        <dbReference type="SAM" id="Phobius"/>
    </source>
</evidence>
<feature type="domain" description="Methyl-accepting transducer" evidence="6">
    <location>
        <begin position="274"/>
        <end position="503"/>
    </location>
</feature>
<evidence type="ECO:0000256" key="4">
    <source>
        <dbReference type="SAM" id="MobiDB-lite"/>
    </source>
</evidence>
<reference evidence="7 8" key="1">
    <citation type="journal article" date="2024" name="Chem. Sci.">
        <title>Discovery of megapolipeptins by genome mining of a Burkholderiales bacteria collection.</title>
        <authorList>
            <person name="Paulo B.S."/>
            <person name="Recchia M.J.J."/>
            <person name="Lee S."/>
            <person name="Fergusson C.H."/>
            <person name="Romanowski S.B."/>
            <person name="Hernandez A."/>
            <person name="Krull N."/>
            <person name="Liu D.Y."/>
            <person name="Cavanagh H."/>
            <person name="Bos A."/>
            <person name="Gray C.A."/>
            <person name="Murphy B.T."/>
            <person name="Linington R.G."/>
            <person name="Eustaquio A.S."/>
        </authorList>
    </citation>
    <scope>NUCLEOTIDE SEQUENCE [LARGE SCALE GENOMIC DNA]</scope>
    <source>
        <strain evidence="7 8">RL17-379-BIB-C</strain>
    </source>
</reference>
<gene>
    <name evidence="7" type="ORF">PQR00_14880</name>
</gene>
<dbReference type="SMART" id="SM00283">
    <property type="entry name" value="MA"/>
    <property type="match status" value="1"/>
</dbReference>
<dbReference type="PROSITE" id="PS50111">
    <property type="entry name" value="CHEMOTAXIS_TRANSDUC_2"/>
    <property type="match status" value="1"/>
</dbReference>
<accession>A0ABW9C4M7</accession>
<dbReference type="PANTHER" id="PTHR43531">
    <property type="entry name" value="PROTEIN ICFG"/>
    <property type="match status" value="1"/>
</dbReference>
<dbReference type="InterPro" id="IPR024478">
    <property type="entry name" value="HlyB_4HB_MCP"/>
</dbReference>
<evidence type="ECO:0000256" key="3">
    <source>
        <dbReference type="PROSITE-ProRule" id="PRU00284"/>
    </source>
</evidence>
<dbReference type="RefSeq" id="WP_408129766.1">
    <property type="nucleotide sequence ID" value="NZ_JAQQDH010000004.1"/>
</dbReference>
<name>A0ABW9C4M7_9BURK</name>
<dbReference type="Gene3D" id="1.10.287.950">
    <property type="entry name" value="Methyl-accepting chemotaxis protein"/>
    <property type="match status" value="1"/>
</dbReference>
<evidence type="ECO:0000313" key="8">
    <source>
        <dbReference type="Proteomes" id="UP001629288"/>
    </source>
</evidence>
<keyword evidence="5" id="KW-0812">Transmembrane</keyword>
<sequence length="587" mass="61994">MKNIKVSTRLQAGFGLLTAFMLVLAAIAFYGLSELDASLDGIARVNNEETRLANELRSSIQDRAIALRNLALISDPRDVAQEAERMKKQDQLYADAFQQLSRMFAEPGTAPKERSLLDQIKQDEAAAMAPQRKAMDLALAHDTAGAMQELLQNARPPQRVWLARAVELAALEDQQNKEARENAVATYAKVRTMVAVIAAIAVLLGILTAALISRSILRQLGGEPSAAQEMAAQIAEGNLTVSVQVAPGDRTSLMASLEAMREKLTSIVSGIKTSAESISVAAGEIAQGNQDLSQRTEEQAASLQQTAASMEELTSTVRNNTDNARQGSTLASAASATAASGGEVVQQVVATMQDISSSSTKVTEIISVIEGIAFQTNILALNAAVEAARAGEDGRGFAVVAGEVRTLAQRSATAAKEIKDLIEASVSHVTNGSQLVENAGQTMGEVVRSVRQVTDIMGEIASASSEQTKGIEQVNVAVTQMDEVTQQNAALVEQATAAAQAMSDQAESLRAAVSIFRVDAAQQAVQSTAHSVRTKPARAIATLKKPVPSHSKPVTTFAKAAVASPIAPTQPKERELQSAGADSWETF</sequence>
<dbReference type="PRINTS" id="PR00260">
    <property type="entry name" value="CHEMTRNSDUCR"/>
</dbReference>
<comment type="caution">
    <text evidence="7">The sequence shown here is derived from an EMBL/GenBank/DDBJ whole genome shotgun (WGS) entry which is preliminary data.</text>
</comment>
<evidence type="ECO:0000313" key="7">
    <source>
        <dbReference type="EMBL" id="MFM0444870.1"/>
    </source>
</evidence>
<feature type="region of interest" description="Disordered" evidence="4">
    <location>
        <begin position="565"/>
        <end position="587"/>
    </location>
</feature>
<keyword evidence="1" id="KW-0488">Methylation</keyword>
<dbReference type="CDD" id="cd11386">
    <property type="entry name" value="MCP_signal"/>
    <property type="match status" value="1"/>
</dbReference>
<dbReference type="Proteomes" id="UP001629288">
    <property type="component" value="Unassembled WGS sequence"/>
</dbReference>
<feature type="transmembrane region" description="Helical" evidence="5">
    <location>
        <begin position="193"/>
        <end position="212"/>
    </location>
</feature>
<dbReference type="Pfam" id="PF00015">
    <property type="entry name" value="MCPsignal"/>
    <property type="match status" value="1"/>
</dbReference>
<organism evidence="7 8">
    <name type="scientific">Paraburkholderia strydomiana</name>
    <dbReference type="NCBI Taxonomy" id="1245417"/>
    <lineage>
        <taxon>Bacteria</taxon>
        <taxon>Pseudomonadati</taxon>
        <taxon>Pseudomonadota</taxon>
        <taxon>Betaproteobacteria</taxon>
        <taxon>Burkholderiales</taxon>
        <taxon>Burkholderiaceae</taxon>
        <taxon>Paraburkholderia</taxon>
    </lineage>
</organism>
<dbReference type="InterPro" id="IPR004089">
    <property type="entry name" value="MCPsignal_dom"/>
</dbReference>
<protein>
    <submittedName>
        <fullName evidence="7">Methyl-accepting chemotaxis protein</fullName>
    </submittedName>
</protein>